<proteinExistence type="predicted"/>
<gene>
    <name evidence="2" type="ORF">PS467_09050</name>
</gene>
<dbReference type="Proteomes" id="UP001305606">
    <property type="component" value="Chromosome"/>
</dbReference>
<dbReference type="EMBL" id="CP117522">
    <property type="protein sequence ID" value="WNE95481.1"/>
    <property type="molecule type" value="Genomic_DNA"/>
</dbReference>
<feature type="compositionally biased region" description="Basic and acidic residues" evidence="1">
    <location>
        <begin position="208"/>
        <end position="218"/>
    </location>
</feature>
<feature type="region of interest" description="Disordered" evidence="1">
    <location>
        <begin position="302"/>
        <end position="358"/>
    </location>
</feature>
<evidence type="ECO:0000256" key="1">
    <source>
        <dbReference type="SAM" id="MobiDB-lite"/>
    </source>
</evidence>
<protein>
    <submittedName>
        <fullName evidence="2">Uncharacterized protein</fullName>
    </submittedName>
</protein>
<name>A0ABY9USF6_9ACTN</name>
<evidence type="ECO:0000313" key="2">
    <source>
        <dbReference type="EMBL" id="WNE95481.1"/>
    </source>
</evidence>
<feature type="region of interest" description="Disordered" evidence="1">
    <location>
        <begin position="139"/>
        <end position="172"/>
    </location>
</feature>
<reference evidence="2 3" key="1">
    <citation type="submission" date="2023-02" db="EMBL/GenBank/DDBJ databases">
        <title>Streptomyces sp. SCA4-21 with antifungal activity against Fusarium oxysporum f. sp. cubense, Streptomyces sp. SCA2-17 with antifungal activity against Fusarium oxysporum f. sp. cubense.</title>
        <authorList>
            <person name="Qi D."/>
        </authorList>
    </citation>
    <scope>NUCLEOTIDE SEQUENCE [LARGE SCALE GENOMIC DNA]</scope>
    <source>
        <strain evidence="2 3">SCA4-21</strain>
    </source>
</reference>
<evidence type="ECO:0000313" key="3">
    <source>
        <dbReference type="Proteomes" id="UP001305606"/>
    </source>
</evidence>
<accession>A0ABY9USF6</accession>
<sequence length="358" mass="37670">MATLSIFPSTPDRIHAFSLTEAYRRNNALRSAGLTAGVLEDAAGQPRFVGDTGDAVHGAGDDGVELLLGHRGQRQDGSPFQHRAEMLVAEGSVNEVGAQGEQHPHPGGAPGGEKHRQEGREVPLGQVEQSLGLVQYDEEVGGGTAGEPVDRVREACPGQPGDDPLDSDGARGPEPFLACQFEELDRQGAHRTGGPAAVDDHHLVAGTAHDGRHSREGEGGLAAPRGSAQRHRCTLPAQCPDHGLRVLLAAEEDVGVLLAEGLQTTEGRWDRERLGESRDLVGERPEVQHVRLLVVPNRLRGHDHADDGAEGVVPDRAAAETAGDTDRLPVGPGQLDPASPQQGRGDCPAATRAGRSAR</sequence>
<feature type="region of interest" description="Disordered" evidence="1">
    <location>
        <begin position="97"/>
        <end position="119"/>
    </location>
</feature>
<keyword evidence="3" id="KW-1185">Reference proteome</keyword>
<feature type="region of interest" description="Disordered" evidence="1">
    <location>
        <begin position="208"/>
        <end position="229"/>
    </location>
</feature>
<organism evidence="2 3">
    <name type="scientific">Streptomyces luomodiensis</name>
    <dbReference type="NCBI Taxonomy" id="3026192"/>
    <lineage>
        <taxon>Bacteria</taxon>
        <taxon>Bacillati</taxon>
        <taxon>Actinomycetota</taxon>
        <taxon>Actinomycetes</taxon>
        <taxon>Kitasatosporales</taxon>
        <taxon>Streptomycetaceae</taxon>
        <taxon>Streptomyces</taxon>
    </lineage>
</organism>